<dbReference type="Proteomes" id="UP000266118">
    <property type="component" value="Chromosome"/>
</dbReference>
<gene>
    <name evidence="2" type="ORF">D6B99_10595</name>
</gene>
<dbReference type="PANTHER" id="PTHR34614">
    <property type="match status" value="1"/>
</dbReference>
<proteinExistence type="predicted"/>
<dbReference type="GO" id="GO:0004803">
    <property type="term" value="F:transposase activity"/>
    <property type="evidence" value="ECO:0007669"/>
    <property type="project" value="InterPro"/>
</dbReference>
<evidence type="ECO:0000313" key="3">
    <source>
        <dbReference type="Proteomes" id="UP000266118"/>
    </source>
</evidence>
<protein>
    <recommendedName>
        <fullName evidence="1">Transposase IS4-like domain-containing protein</fullName>
    </recommendedName>
</protein>
<dbReference type="EMBL" id="CP032489">
    <property type="protein sequence ID" value="AYD47999.1"/>
    <property type="molecule type" value="Genomic_DNA"/>
</dbReference>
<evidence type="ECO:0000259" key="1">
    <source>
        <dbReference type="Pfam" id="PF01609"/>
    </source>
</evidence>
<dbReference type="Pfam" id="PF01609">
    <property type="entry name" value="DDE_Tnp_1"/>
    <property type="match status" value="1"/>
</dbReference>
<reference evidence="2 3" key="1">
    <citation type="submission" date="2018-09" db="EMBL/GenBank/DDBJ databases">
        <title>Arachidicoccus sp. nov., a bacterium isolated from soil.</title>
        <authorList>
            <person name="Weon H.-Y."/>
            <person name="Kwon S.-W."/>
            <person name="Lee S.A."/>
        </authorList>
    </citation>
    <scope>NUCLEOTIDE SEQUENCE [LARGE SCALE GENOMIC DNA]</scope>
    <source>
        <strain evidence="2 3">KIS59-12</strain>
    </source>
</reference>
<organism evidence="2 3">
    <name type="scientific">Arachidicoccus soli</name>
    <dbReference type="NCBI Taxonomy" id="2341117"/>
    <lineage>
        <taxon>Bacteria</taxon>
        <taxon>Pseudomonadati</taxon>
        <taxon>Bacteroidota</taxon>
        <taxon>Chitinophagia</taxon>
        <taxon>Chitinophagales</taxon>
        <taxon>Chitinophagaceae</taxon>
        <taxon>Arachidicoccus</taxon>
    </lineage>
</organism>
<feature type="domain" description="Transposase IS4-like" evidence="1">
    <location>
        <begin position="184"/>
        <end position="431"/>
    </location>
</feature>
<accession>A0A386HQR8</accession>
<sequence>MLFMYLPPWAQQFKEPRTEIKCIKGAYYKYEVRYQYNKDKKRTDKITVRLLGKITQAEGFIASDKDLIRQQLSELPKVDIKTFGVYHLFSSLLSQQIASLSEAFKQEVVEVLLCFSMMRWAYQSPIKRAGNYHTHDFCSEYWHKRTLSDKKISEALKFIGENREAVMAWMRSQLPGSKTVHNQFVMMDSTHVSSVSENLGINAKGYNPNHDYDKQIRLLYLFAAELKQPVYYRLINGNITDIKSMALCVKEMEVGHVVFIADKGFYSKKNIELLQEQKLHYIIPIHRNNKIINFSPLEKAAFKKTVKTYFAYQDRIIWHYEYQREGQNIVTFLDEKLRVKEESDYLLRIQKYPETHSEDRYYDKLHSFGTLSIVYDLEGSPTPQQLYEAYKQRNEIEVMFDSYKNFLAADKTFMQDRHVLEGWLMANFIAMIAYYKLFWRLKEAKLLSHYAPKDIIELSKSIYQMKINGQWLCSEITEKTKTLFKKIKIDYLK</sequence>
<name>A0A386HQR8_9BACT</name>
<dbReference type="InterPro" id="IPR002559">
    <property type="entry name" value="Transposase_11"/>
</dbReference>
<dbReference type="InterPro" id="IPR012337">
    <property type="entry name" value="RNaseH-like_sf"/>
</dbReference>
<dbReference type="SUPFAM" id="SSF53098">
    <property type="entry name" value="Ribonuclease H-like"/>
    <property type="match status" value="1"/>
</dbReference>
<dbReference type="OrthoDB" id="7327264at2"/>
<keyword evidence="3" id="KW-1185">Reference proteome</keyword>
<evidence type="ECO:0000313" key="2">
    <source>
        <dbReference type="EMBL" id="AYD47999.1"/>
    </source>
</evidence>
<dbReference type="GO" id="GO:0003677">
    <property type="term" value="F:DNA binding"/>
    <property type="evidence" value="ECO:0007669"/>
    <property type="project" value="InterPro"/>
</dbReference>
<dbReference type="PANTHER" id="PTHR34614:SF2">
    <property type="entry name" value="TRANSPOSASE IS4-LIKE DOMAIN-CONTAINING PROTEIN"/>
    <property type="match status" value="1"/>
</dbReference>
<dbReference type="AlphaFoldDB" id="A0A386HQR8"/>
<dbReference type="GO" id="GO:0006313">
    <property type="term" value="P:DNA transposition"/>
    <property type="evidence" value="ECO:0007669"/>
    <property type="project" value="InterPro"/>
</dbReference>
<dbReference type="KEGG" id="ark:D6B99_10595"/>